<gene>
    <name evidence="5" type="ORF">RSSM_06161</name>
</gene>
<dbReference type="EMBL" id="ANOH01000431">
    <property type="protein sequence ID" value="EMI52449.1"/>
    <property type="molecule type" value="Genomic_DNA"/>
</dbReference>
<dbReference type="SUPFAM" id="SSF117892">
    <property type="entry name" value="Band 7/SPFH domain"/>
    <property type="match status" value="1"/>
</dbReference>
<name>M5TTR9_9BACT</name>
<organism evidence="5 6">
    <name type="scientific">Rhodopirellula sallentina SM41</name>
    <dbReference type="NCBI Taxonomy" id="1263870"/>
    <lineage>
        <taxon>Bacteria</taxon>
        <taxon>Pseudomonadati</taxon>
        <taxon>Planctomycetota</taxon>
        <taxon>Planctomycetia</taxon>
        <taxon>Pirellulales</taxon>
        <taxon>Pirellulaceae</taxon>
        <taxon>Rhodopirellula</taxon>
    </lineage>
</organism>
<dbReference type="Proteomes" id="UP000011885">
    <property type="component" value="Unassembled WGS sequence"/>
</dbReference>
<feature type="region of interest" description="Disordered" evidence="3">
    <location>
        <begin position="316"/>
        <end position="335"/>
    </location>
</feature>
<keyword evidence="6" id="KW-1185">Reference proteome</keyword>
<feature type="coiled-coil region" evidence="2">
    <location>
        <begin position="196"/>
        <end position="234"/>
    </location>
</feature>
<accession>M5TTR9</accession>
<protein>
    <submittedName>
        <fullName evidence="5">Protein/band 7 family protein</fullName>
    </submittedName>
</protein>
<dbReference type="AlphaFoldDB" id="M5TTR9"/>
<comment type="subcellular location">
    <subcellularLocation>
        <location evidence="1">Membrane</location>
        <topology evidence="1">Single-pass membrane protein</topology>
    </subcellularLocation>
</comment>
<evidence type="ECO:0000313" key="5">
    <source>
        <dbReference type="EMBL" id="EMI52449.1"/>
    </source>
</evidence>
<dbReference type="RefSeq" id="WP_008687746.1">
    <property type="nucleotide sequence ID" value="NZ_ANOH01000431.1"/>
</dbReference>
<dbReference type="PATRIC" id="fig|1263870.3.peg.6526"/>
<reference evidence="5 6" key="1">
    <citation type="journal article" date="2013" name="Mar. Genomics">
        <title>Expression of sulfatases in Rhodopirellula baltica and the diversity of sulfatases in the genus Rhodopirellula.</title>
        <authorList>
            <person name="Wegner C.E."/>
            <person name="Richter-Heitmann T."/>
            <person name="Klindworth A."/>
            <person name="Klockow C."/>
            <person name="Richter M."/>
            <person name="Achstetter T."/>
            <person name="Glockner F.O."/>
            <person name="Harder J."/>
        </authorList>
    </citation>
    <scope>NUCLEOTIDE SEQUENCE [LARGE SCALE GENOMIC DNA]</scope>
    <source>
        <strain evidence="5 6">SM41</strain>
    </source>
</reference>
<keyword evidence="2" id="KW-0175">Coiled coil</keyword>
<evidence type="ECO:0000313" key="6">
    <source>
        <dbReference type="Proteomes" id="UP000011885"/>
    </source>
</evidence>
<evidence type="ECO:0000256" key="2">
    <source>
        <dbReference type="SAM" id="Coils"/>
    </source>
</evidence>
<dbReference type="GO" id="GO:0016020">
    <property type="term" value="C:membrane"/>
    <property type="evidence" value="ECO:0007669"/>
    <property type="project" value="UniProtKB-SubCell"/>
</dbReference>
<evidence type="ECO:0000256" key="1">
    <source>
        <dbReference type="ARBA" id="ARBA00004167"/>
    </source>
</evidence>
<evidence type="ECO:0000259" key="4">
    <source>
        <dbReference type="Pfam" id="PF01145"/>
    </source>
</evidence>
<dbReference type="InterPro" id="IPR001107">
    <property type="entry name" value="Band_7"/>
</dbReference>
<dbReference type="Pfam" id="PF01145">
    <property type="entry name" value="Band_7"/>
    <property type="match status" value="1"/>
</dbReference>
<comment type="caution">
    <text evidence="5">The sequence shown here is derived from an EMBL/GenBank/DDBJ whole genome shotgun (WGS) entry which is preliminary data.</text>
</comment>
<dbReference type="Gene3D" id="3.30.479.30">
    <property type="entry name" value="Band 7 domain"/>
    <property type="match status" value="1"/>
</dbReference>
<evidence type="ECO:0000256" key="3">
    <source>
        <dbReference type="SAM" id="MobiDB-lite"/>
    </source>
</evidence>
<sequence length="335" mass="37945">MIGFRYLKSTPTTYLMRFRNGQIRRQGAGISMMYWTFNSIIVRVNLASEDVPFVFEQQTSDFQDVTIQGNLTYRVAAPEQLASKLDFSIDARGRYQSDDPDAIRDRLIRMLQVEAYEFSRQRSITEMLVAGPELTQRLQSYASESAIPQELGLEIESVVLLQIKPTPEMESALQAETREATLQKADRAVHERRKLAIAAEQEIRERELQNERITQEKQREVREAELAADVAIEQGREELVQQQASNEKTLASARAETLRQTFEAMSAVDWKTIAASSKSTDAKQLIAMAFGELAENAQKIGRLDISPDLLRDLVQNDRADSAATTQQKPRRGSRG</sequence>
<dbReference type="InterPro" id="IPR036013">
    <property type="entry name" value="Band_7/SPFH_dom_sf"/>
</dbReference>
<feature type="domain" description="Band 7" evidence="4">
    <location>
        <begin position="11"/>
        <end position="191"/>
    </location>
</feature>
<proteinExistence type="predicted"/>